<evidence type="ECO:0000259" key="4">
    <source>
        <dbReference type="Pfam" id="PF01702"/>
    </source>
</evidence>
<evidence type="ECO:0000313" key="5">
    <source>
        <dbReference type="EMBL" id="SUZ58386.1"/>
    </source>
</evidence>
<dbReference type="GO" id="GO:0005829">
    <property type="term" value="C:cytosol"/>
    <property type="evidence" value="ECO:0007669"/>
    <property type="project" value="TreeGrafter"/>
</dbReference>
<dbReference type="NCBIfam" id="TIGR00449">
    <property type="entry name" value="tgt_general"/>
    <property type="match status" value="1"/>
</dbReference>
<keyword evidence="3" id="KW-0819">tRNA processing</keyword>
<keyword evidence="2" id="KW-0808">Transferase</keyword>
<dbReference type="GO" id="GO:0008479">
    <property type="term" value="F:tRNA-guanosine(34) queuine transglycosylase activity"/>
    <property type="evidence" value="ECO:0007669"/>
    <property type="project" value="InterPro"/>
</dbReference>
<dbReference type="InterPro" id="IPR002616">
    <property type="entry name" value="tRNA_ribo_trans-like"/>
</dbReference>
<evidence type="ECO:0000256" key="1">
    <source>
        <dbReference type="ARBA" id="ARBA00022676"/>
    </source>
</evidence>
<feature type="domain" description="tRNA-guanine(15) transglycosylase-like" evidence="4">
    <location>
        <begin position="13"/>
        <end position="367"/>
    </location>
</feature>
<dbReference type="AlphaFoldDB" id="A0A381NUU5"/>
<dbReference type="InterPro" id="IPR050076">
    <property type="entry name" value="ArchSynthase1/Queuine_TRR"/>
</dbReference>
<dbReference type="InterPro" id="IPR036511">
    <property type="entry name" value="TGT-like_sf"/>
</dbReference>
<dbReference type="PANTHER" id="PTHR46499">
    <property type="entry name" value="QUEUINE TRNA-RIBOSYLTRANSFERASE"/>
    <property type="match status" value="1"/>
</dbReference>
<name>A0A381NUU5_9ZZZZ</name>
<proteinExistence type="inferred from homology"/>
<dbReference type="Pfam" id="PF01702">
    <property type="entry name" value="TGT"/>
    <property type="match status" value="1"/>
</dbReference>
<dbReference type="FunFam" id="3.20.20.105:FF:000001">
    <property type="entry name" value="Queuine tRNA-ribosyltransferase"/>
    <property type="match status" value="1"/>
</dbReference>
<dbReference type="InterPro" id="IPR004803">
    <property type="entry name" value="TGT"/>
</dbReference>
<gene>
    <name evidence="5" type="ORF">METZ01_LOCUS11240</name>
</gene>
<dbReference type="GO" id="GO:0008616">
    <property type="term" value="P:tRNA queuosine(34) biosynthetic process"/>
    <property type="evidence" value="ECO:0007669"/>
    <property type="project" value="TreeGrafter"/>
</dbReference>
<dbReference type="NCBIfam" id="TIGR00430">
    <property type="entry name" value="Q_tRNA_tgt"/>
    <property type="match status" value="1"/>
</dbReference>
<organism evidence="5">
    <name type="scientific">marine metagenome</name>
    <dbReference type="NCBI Taxonomy" id="408172"/>
    <lineage>
        <taxon>unclassified sequences</taxon>
        <taxon>metagenomes</taxon>
        <taxon>ecological metagenomes</taxon>
    </lineage>
</organism>
<dbReference type="SUPFAM" id="SSF51713">
    <property type="entry name" value="tRNA-guanine transglycosylase"/>
    <property type="match status" value="1"/>
</dbReference>
<dbReference type="EMBL" id="UINC01000616">
    <property type="protein sequence ID" value="SUZ58386.1"/>
    <property type="molecule type" value="Genomic_DNA"/>
</dbReference>
<accession>A0A381NUU5</accession>
<dbReference type="HAMAP" id="MF_00168">
    <property type="entry name" value="Q_tRNA_Tgt"/>
    <property type="match status" value="1"/>
</dbReference>
<evidence type="ECO:0000256" key="3">
    <source>
        <dbReference type="ARBA" id="ARBA00022694"/>
    </source>
</evidence>
<sequence length="376" mass="41459">MGFTVESEDTASSARVGHLVTSRGEIPTPAFMPIGTYGAVKTLSPRDLKEIGADVILGNTYHLYLRPGMDVIKDAGGLHKFMAWESPILTDSGGFQIFSLAELRKISDDGVIFTSILDGSEHFLTPELSMEIQLTLGTDIIMAFDECPPGGSDDATLRGAVKRTENWADRCYKFLQGNKGFGESGPHFFPIVQGGVDEELRKQSAETVLPFAQSGIAIGGLAVGEEKEAMFETVVLMNNILPRDKLRYLMGVGKPEDIINAVLRGIDLFDCVIPTRNARNGQFFTWDGKLNIHNSQFNKDFSPISENCSCYTCGTFTRAYLRHLFKLNDVLALHLASLHNVTFYIELMDTIRQEIEEGTFAPWAKDTLLAVSPSDD</sequence>
<dbReference type="PANTHER" id="PTHR46499:SF1">
    <property type="entry name" value="QUEUINE TRNA-RIBOSYLTRANSFERASE"/>
    <property type="match status" value="1"/>
</dbReference>
<protein>
    <recommendedName>
        <fullName evidence="4">tRNA-guanine(15) transglycosylase-like domain-containing protein</fullName>
    </recommendedName>
</protein>
<reference evidence="5" key="1">
    <citation type="submission" date="2018-05" db="EMBL/GenBank/DDBJ databases">
        <authorList>
            <person name="Lanie J.A."/>
            <person name="Ng W.-L."/>
            <person name="Kazmierczak K.M."/>
            <person name="Andrzejewski T.M."/>
            <person name="Davidsen T.M."/>
            <person name="Wayne K.J."/>
            <person name="Tettelin H."/>
            <person name="Glass J.I."/>
            <person name="Rusch D."/>
            <person name="Podicherti R."/>
            <person name="Tsui H.-C.T."/>
            <person name="Winkler M.E."/>
        </authorList>
    </citation>
    <scope>NUCLEOTIDE SEQUENCE</scope>
</reference>
<evidence type="ECO:0000256" key="2">
    <source>
        <dbReference type="ARBA" id="ARBA00022679"/>
    </source>
</evidence>
<dbReference type="Gene3D" id="3.20.20.105">
    <property type="entry name" value="Queuine tRNA-ribosyltransferase-like"/>
    <property type="match status" value="1"/>
</dbReference>
<keyword evidence="1" id="KW-0328">Glycosyltransferase</keyword>